<dbReference type="SUPFAM" id="SSF56281">
    <property type="entry name" value="Metallo-hydrolase/oxidoreductase"/>
    <property type="match status" value="2"/>
</dbReference>
<dbReference type="Pfam" id="PF00753">
    <property type="entry name" value="Lactamase_B"/>
    <property type="match status" value="1"/>
</dbReference>
<organism evidence="8 9">
    <name type="scientific">Strongyloides papillosus</name>
    <name type="common">Intestinal threadworm</name>
    <dbReference type="NCBI Taxonomy" id="174720"/>
    <lineage>
        <taxon>Eukaryota</taxon>
        <taxon>Metazoa</taxon>
        <taxon>Ecdysozoa</taxon>
        <taxon>Nematoda</taxon>
        <taxon>Chromadorea</taxon>
        <taxon>Rhabditida</taxon>
        <taxon>Tylenchina</taxon>
        <taxon>Panagrolaimomorpha</taxon>
        <taxon>Strongyloidoidea</taxon>
        <taxon>Strongyloididae</taxon>
        <taxon>Strongyloides</taxon>
    </lineage>
</organism>
<evidence type="ECO:0000259" key="6">
    <source>
        <dbReference type="SMART" id="SM00849"/>
    </source>
</evidence>
<dbReference type="Gene3D" id="3.60.15.10">
    <property type="entry name" value="Ribonuclease Z/Hydroxyacylglutathione hydrolase-like"/>
    <property type="match status" value="1"/>
</dbReference>
<dbReference type="Proteomes" id="UP000046392">
    <property type="component" value="Unplaced"/>
</dbReference>
<dbReference type="GO" id="GO:0006398">
    <property type="term" value="P:mRNA 3'-end processing by stem-loop binding and cleavage"/>
    <property type="evidence" value="ECO:0007669"/>
    <property type="project" value="TreeGrafter"/>
</dbReference>
<dbReference type="Pfam" id="PF07521">
    <property type="entry name" value="RMMBL"/>
    <property type="match status" value="1"/>
</dbReference>
<comment type="subcellular location">
    <subcellularLocation>
        <location evidence="1">Nucleus</location>
    </subcellularLocation>
</comment>
<dbReference type="GO" id="GO:0004521">
    <property type="term" value="F:RNA endonuclease activity"/>
    <property type="evidence" value="ECO:0007669"/>
    <property type="project" value="TreeGrafter"/>
</dbReference>
<evidence type="ECO:0000256" key="2">
    <source>
        <dbReference type="ARBA" id="ARBA00022664"/>
    </source>
</evidence>
<dbReference type="GO" id="GO:0004534">
    <property type="term" value="F:5'-3' RNA exonuclease activity"/>
    <property type="evidence" value="ECO:0007669"/>
    <property type="project" value="TreeGrafter"/>
</dbReference>
<reference evidence="9" key="1">
    <citation type="submission" date="2017-02" db="UniProtKB">
        <authorList>
            <consortium name="WormBaseParasite"/>
        </authorList>
    </citation>
    <scope>IDENTIFICATION</scope>
</reference>
<keyword evidence="8" id="KW-1185">Reference proteome</keyword>
<dbReference type="InterPro" id="IPR036866">
    <property type="entry name" value="RibonucZ/Hydroxyglut_hydro"/>
</dbReference>
<dbReference type="PANTHER" id="PTHR11203">
    <property type="entry name" value="CLEAVAGE AND POLYADENYLATION SPECIFICITY FACTOR FAMILY MEMBER"/>
    <property type="match status" value="1"/>
</dbReference>
<evidence type="ECO:0000256" key="1">
    <source>
        <dbReference type="ARBA" id="ARBA00004123"/>
    </source>
</evidence>
<proteinExistence type="predicted"/>
<sequence length="677" mass="76680">MENDIIFTPLGAGQEVGRSCHLLQIRNKNIMLDCGIHPGLSGVDSLPFIDSCDMDTIDMLLVTHFHLDHAGGVPFILTKTRFKGKCIMTQATKAIYKILMTDYLRLGSKDSNRIMFNEEDLEQSLKRIQTVDFHEVNEIDGVTITAYVAGHVLGACMFAIEIDGLKVLYTGDFSRVESRHLCSADIPPFKPDVLITEATFGCQNHESQEVREKRFITMISAVMKRGGKCLIPAFAVGTAQELMLILDEMWEKNKRFQKIPIYYCSGLAKNAVMKRGGKCLIPAFAVGTAQELMLILDEMWEKNKRFQKIPIYYCSGLAKKCMAVYQTFLSSMNNRIQQSTTTNPFHFRHIQNLKSIDAINEKGPCVVLASPAMLQSGMSRELFERWCTDGKNCIVLAGYSVEGTLAKHLLTDPDEIVAMNGQRLQLKMQIVSCSFAAHVDYQAASDFYLKLKPEKLILVHGEANEMARKQTALVNLFKKEGQETEVFSPKNLEQLNINIDKDRLLLLRGTISEKPLKSGDRLEGVMVKHSAYYRLISPEEILKYTGIKAHNHFQTIWHVMESGFENLKFNLCQLTNDVKIDQLIMNVGNSEAPAFKVTLYNDDMILYIYTRSKKVALCYQWGPLQDIYADCIAGAIIHANLNPLPIKTMLKLEEYNYVPSINQVIIDHNFDDKKMEE</sequence>
<dbReference type="SMART" id="SM00849">
    <property type="entry name" value="Lactamase_B"/>
    <property type="match status" value="1"/>
</dbReference>
<evidence type="ECO:0000256" key="4">
    <source>
        <dbReference type="ARBA" id="ARBA00022801"/>
    </source>
</evidence>
<dbReference type="InterPro" id="IPR050698">
    <property type="entry name" value="MBL"/>
</dbReference>
<dbReference type="GO" id="GO:0003723">
    <property type="term" value="F:RNA binding"/>
    <property type="evidence" value="ECO:0007669"/>
    <property type="project" value="TreeGrafter"/>
</dbReference>
<protein>
    <submittedName>
        <fullName evidence="9">Cleavage and polyadenylation specificity factor subunit 3</fullName>
    </submittedName>
</protein>
<dbReference type="PANTHER" id="PTHR11203:SF11">
    <property type="entry name" value="CLEAVAGE AND POLYADENYLATION SPECIFICITY FACTOR SUBUNIT 3"/>
    <property type="match status" value="1"/>
</dbReference>
<evidence type="ECO:0000256" key="5">
    <source>
        <dbReference type="ARBA" id="ARBA00023242"/>
    </source>
</evidence>
<dbReference type="FunFam" id="3.40.50.10890:FF:000001">
    <property type="entry name" value="Cleavage and polyadenylation specificity factor subunit 3"/>
    <property type="match status" value="1"/>
</dbReference>
<feature type="domain" description="Metallo-beta-lactamase" evidence="6">
    <location>
        <begin position="17"/>
        <end position="234"/>
    </location>
</feature>
<dbReference type="WBParaSite" id="SPAL_0000731700.1">
    <property type="protein sequence ID" value="SPAL_0000731700.1"/>
    <property type="gene ID" value="SPAL_0000731700"/>
</dbReference>
<keyword evidence="4" id="KW-0378">Hydrolase</keyword>
<accession>A0A0N5BN38</accession>
<evidence type="ECO:0000313" key="9">
    <source>
        <dbReference type="WBParaSite" id="SPAL_0000731700.1"/>
    </source>
</evidence>
<dbReference type="Pfam" id="PF10996">
    <property type="entry name" value="Beta-Casp"/>
    <property type="match status" value="1"/>
</dbReference>
<name>A0A0N5BN38_STREA</name>
<dbReference type="GO" id="GO:0005847">
    <property type="term" value="C:mRNA cleavage and polyadenylation specificity factor complex"/>
    <property type="evidence" value="ECO:0007669"/>
    <property type="project" value="TreeGrafter"/>
</dbReference>
<dbReference type="CDD" id="cd16292">
    <property type="entry name" value="CPSF3-like_MBL-fold"/>
    <property type="match status" value="1"/>
</dbReference>
<dbReference type="Pfam" id="PF11718">
    <property type="entry name" value="CPSF73-100_C"/>
    <property type="match status" value="1"/>
</dbReference>
<dbReference type="STRING" id="174720.A0A0N5BN38"/>
<dbReference type="InterPro" id="IPR021718">
    <property type="entry name" value="CPSF73-100_C"/>
</dbReference>
<evidence type="ECO:0000256" key="3">
    <source>
        <dbReference type="ARBA" id="ARBA00022722"/>
    </source>
</evidence>
<keyword evidence="5" id="KW-0539">Nucleus</keyword>
<dbReference type="SMART" id="SM01027">
    <property type="entry name" value="Beta-Casp"/>
    <property type="match status" value="1"/>
</dbReference>
<dbReference type="AlphaFoldDB" id="A0A0N5BN38"/>
<feature type="domain" description="Beta-Casp" evidence="7">
    <location>
        <begin position="289"/>
        <end position="409"/>
    </location>
</feature>
<dbReference type="InterPro" id="IPR022712">
    <property type="entry name" value="Beta_Casp"/>
</dbReference>
<dbReference type="Gene3D" id="3.40.50.10890">
    <property type="match status" value="1"/>
</dbReference>
<evidence type="ECO:0000313" key="8">
    <source>
        <dbReference type="Proteomes" id="UP000046392"/>
    </source>
</evidence>
<dbReference type="InterPro" id="IPR011108">
    <property type="entry name" value="RMMBL"/>
</dbReference>
<dbReference type="InterPro" id="IPR001279">
    <property type="entry name" value="Metallo-B-lactamas"/>
</dbReference>
<keyword evidence="3" id="KW-0540">Nuclease</keyword>
<keyword evidence="2" id="KW-0507">mRNA processing</keyword>
<evidence type="ECO:0000259" key="7">
    <source>
        <dbReference type="SMART" id="SM01027"/>
    </source>
</evidence>